<evidence type="ECO:0000313" key="1">
    <source>
        <dbReference type="EMBL" id="SVB84047.1"/>
    </source>
</evidence>
<dbReference type="Pfam" id="PF13469">
    <property type="entry name" value="Sulfotransfer_3"/>
    <property type="match status" value="1"/>
</dbReference>
<dbReference type="Gene3D" id="3.40.50.300">
    <property type="entry name" value="P-loop containing nucleotide triphosphate hydrolases"/>
    <property type="match status" value="1"/>
</dbReference>
<reference evidence="1" key="1">
    <citation type="submission" date="2018-05" db="EMBL/GenBank/DDBJ databases">
        <authorList>
            <person name="Lanie J.A."/>
            <person name="Ng W.-L."/>
            <person name="Kazmierczak K.M."/>
            <person name="Andrzejewski T.M."/>
            <person name="Davidsen T.M."/>
            <person name="Wayne K.J."/>
            <person name="Tettelin H."/>
            <person name="Glass J.I."/>
            <person name="Rusch D."/>
            <person name="Podicherti R."/>
            <person name="Tsui H.-C.T."/>
            <person name="Winkler M.E."/>
        </authorList>
    </citation>
    <scope>NUCLEOTIDE SEQUENCE</scope>
</reference>
<dbReference type="EMBL" id="UINC01060006">
    <property type="protein sequence ID" value="SVB84047.1"/>
    <property type="molecule type" value="Genomic_DNA"/>
</dbReference>
<name>A0A382HAV7_9ZZZZ</name>
<proteinExistence type="predicted"/>
<dbReference type="SUPFAM" id="SSF52540">
    <property type="entry name" value="P-loop containing nucleoside triphosphate hydrolases"/>
    <property type="match status" value="1"/>
</dbReference>
<dbReference type="AlphaFoldDB" id="A0A382HAV7"/>
<evidence type="ECO:0008006" key="2">
    <source>
        <dbReference type="Google" id="ProtNLM"/>
    </source>
</evidence>
<accession>A0A382HAV7</accession>
<dbReference type="InterPro" id="IPR027417">
    <property type="entry name" value="P-loop_NTPase"/>
</dbReference>
<organism evidence="1">
    <name type="scientific">marine metagenome</name>
    <dbReference type="NCBI Taxonomy" id="408172"/>
    <lineage>
        <taxon>unclassified sequences</taxon>
        <taxon>metagenomes</taxon>
        <taxon>ecological metagenomes</taxon>
    </lineage>
</organism>
<feature type="non-terminal residue" evidence="1">
    <location>
        <position position="149"/>
    </location>
</feature>
<gene>
    <name evidence="1" type="ORF">METZ01_LOCUS236901</name>
</gene>
<protein>
    <recommendedName>
        <fullName evidence="2">Sulfotransferase domain-containing protein</fullName>
    </recommendedName>
</protein>
<sequence>MTHFKEHFGLDHCENPIIIGGSGSTGSTLLSTILNRHPEVAIGPELSLFNKPVLYQQPYTKFKRNLDRYINIGTSTKGWYLYWRTFRELEHFGWDKNSIIELSNECKNFREFIDRFFTRYLTINEKNIWGEKTPSNSYYFDSFLKLYPK</sequence>